<evidence type="ECO:0000313" key="2">
    <source>
        <dbReference type="EMBL" id="APW58808.1"/>
    </source>
</evidence>
<dbReference type="InterPro" id="IPR028082">
    <property type="entry name" value="Peripla_BP_I"/>
</dbReference>
<dbReference type="Proteomes" id="UP000186309">
    <property type="component" value="Chromosome"/>
</dbReference>
<reference evidence="3" key="1">
    <citation type="submission" date="2016-12" db="EMBL/GenBank/DDBJ databases">
        <title>Comparative genomics of four Isosphaeraceae planctomycetes: a common pool of plasmids and glycoside hydrolase genes.</title>
        <authorList>
            <person name="Ivanova A."/>
        </authorList>
    </citation>
    <scope>NUCLEOTIDE SEQUENCE [LARGE SCALE GENOMIC DNA]</scope>
    <source>
        <strain evidence="3">PX4</strain>
    </source>
</reference>
<feature type="compositionally biased region" description="Pro residues" evidence="1">
    <location>
        <begin position="417"/>
        <end position="428"/>
    </location>
</feature>
<dbReference type="EMBL" id="CP019082">
    <property type="protein sequence ID" value="APW58808.1"/>
    <property type="molecule type" value="Genomic_DNA"/>
</dbReference>
<dbReference type="PANTHER" id="PTHR47628:SF1">
    <property type="entry name" value="ALIPHATIC AMIDASE EXPRESSION-REGULATING PROTEIN"/>
    <property type="match status" value="1"/>
</dbReference>
<dbReference type="RefSeq" id="WP_083712598.1">
    <property type="nucleotide sequence ID" value="NZ_CP019082.1"/>
</dbReference>
<dbReference type="OrthoDB" id="6111975at2"/>
<dbReference type="Pfam" id="PF13433">
    <property type="entry name" value="Peripla_BP_5"/>
    <property type="match status" value="1"/>
</dbReference>
<feature type="compositionally biased region" description="Low complexity" evidence="1">
    <location>
        <begin position="451"/>
        <end position="466"/>
    </location>
</feature>
<evidence type="ECO:0000256" key="1">
    <source>
        <dbReference type="SAM" id="MobiDB-lite"/>
    </source>
</evidence>
<dbReference type="Gene3D" id="3.40.50.2300">
    <property type="match status" value="2"/>
</dbReference>
<dbReference type="SUPFAM" id="SSF53822">
    <property type="entry name" value="Periplasmic binding protein-like I"/>
    <property type="match status" value="1"/>
</dbReference>
<feature type="region of interest" description="Disordered" evidence="1">
    <location>
        <begin position="408"/>
        <end position="474"/>
    </location>
</feature>
<name>A0A1U7CIS4_9BACT</name>
<keyword evidence="3" id="KW-1185">Reference proteome</keyword>
<proteinExistence type="predicted"/>
<dbReference type="InterPro" id="IPR017777">
    <property type="entry name" value="ABC_urea-bd_UrtA"/>
</dbReference>
<dbReference type="PANTHER" id="PTHR47628">
    <property type="match status" value="1"/>
</dbReference>
<dbReference type="CDD" id="cd06355">
    <property type="entry name" value="PBP1_FmdD-like"/>
    <property type="match status" value="1"/>
</dbReference>
<dbReference type="KEGG" id="pbor:BSF38_00212"/>
<gene>
    <name evidence="2" type="primary">amiC</name>
    <name evidence="2" type="ORF">BSF38_00212</name>
</gene>
<evidence type="ECO:0000313" key="3">
    <source>
        <dbReference type="Proteomes" id="UP000186309"/>
    </source>
</evidence>
<dbReference type="AlphaFoldDB" id="A0A1U7CIS4"/>
<dbReference type="STRING" id="1387353.BSF38_00212"/>
<sequence>MRRGLLGLIGVLVLGLLAAWFGPGLLRRVEPPIRVGILHSRTGPLAISEAAMVDSEVMALNEIKQAGGLLGRDVEWVIANGESDPKTFGRQARRLIDEEHVSVIFGGMTSACREAIDEVVGLSNHLLIFPSNYEGLDFSQNVVCTGSLPNQQVIPAVNWCFETLKARKFFLAGSSDVMSYAIHTIVRDQLTALGASFVGEGFLEINGDGVPGMIAAIKASGADVVISSVVGDANKAFYHQMTQAGLTPDKLPVLSVTITEDDLRQLPVAEMVGDYAAWGYFQTIDRKENLDFVKAFQKLHGADRPTSDSIEAAYGGVKLWAQAVEEAGTADTTEVRKHLRRQSRNAPEGIVSIDYDTMHAWRPFYLGKIRRDGLFDIVWSLEKPIRPVPFPMFRTKAYWEAAVEKWNKTGRADGDDPPAPSPSPPSSPPRTSQASPVWGPRSVVRPAAPEPTRSAAVPSSSSTSSVHRARPTTR</sequence>
<protein>
    <submittedName>
        <fullName evidence="2">Aliphatic amidase expression-regulating protein</fullName>
    </submittedName>
</protein>
<accession>A0A1U7CIS4</accession>
<organism evidence="2 3">
    <name type="scientific">Paludisphaera borealis</name>
    <dbReference type="NCBI Taxonomy" id="1387353"/>
    <lineage>
        <taxon>Bacteria</taxon>
        <taxon>Pseudomonadati</taxon>
        <taxon>Planctomycetota</taxon>
        <taxon>Planctomycetia</taxon>
        <taxon>Isosphaerales</taxon>
        <taxon>Isosphaeraceae</taxon>
        <taxon>Paludisphaera</taxon>
    </lineage>
</organism>